<keyword evidence="3" id="KW-0813">Transport</keyword>
<feature type="transmembrane region" description="Helical" evidence="9">
    <location>
        <begin position="46"/>
        <end position="62"/>
    </location>
</feature>
<evidence type="ECO:0000256" key="2">
    <source>
        <dbReference type="ARBA" id="ARBA00006434"/>
    </source>
</evidence>
<gene>
    <name evidence="10" type="ORF">LARV_03614</name>
</gene>
<comment type="subcellular location">
    <subcellularLocation>
        <location evidence="1">Membrane</location>
        <topology evidence="1">Multi-pass membrane protein</topology>
    </subcellularLocation>
</comment>
<evidence type="ECO:0000313" key="10">
    <source>
        <dbReference type="EMBL" id="GAP15821.1"/>
    </source>
</evidence>
<feature type="transmembrane region" description="Helical" evidence="9">
    <location>
        <begin position="122"/>
        <end position="140"/>
    </location>
</feature>
<keyword evidence="4 9" id="KW-0812">Transmembrane</keyword>
<feature type="transmembrane region" description="Helical" evidence="9">
    <location>
        <begin position="472"/>
        <end position="492"/>
    </location>
</feature>
<feature type="transmembrane region" description="Helical" evidence="9">
    <location>
        <begin position="282"/>
        <end position="305"/>
    </location>
</feature>
<feature type="transmembrane region" description="Helical" evidence="9">
    <location>
        <begin position="431"/>
        <end position="452"/>
    </location>
</feature>
<feature type="transmembrane region" description="Helical" evidence="9">
    <location>
        <begin position="82"/>
        <end position="101"/>
    </location>
</feature>
<dbReference type="GO" id="GO:0022857">
    <property type="term" value="F:transmembrane transporter activity"/>
    <property type="evidence" value="ECO:0007669"/>
    <property type="project" value="InterPro"/>
</dbReference>
<dbReference type="RefSeq" id="WP_075074967.1">
    <property type="nucleotide sequence ID" value="NZ_DF967972.1"/>
</dbReference>
<feature type="transmembrane region" description="Helical" evidence="9">
    <location>
        <begin position="152"/>
        <end position="173"/>
    </location>
</feature>
<dbReference type="PANTHER" id="PTHR48086">
    <property type="entry name" value="SODIUM/PROLINE SYMPORTER-RELATED"/>
    <property type="match status" value="1"/>
</dbReference>
<feature type="transmembrane region" description="Helical" evidence="9">
    <location>
        <begin position="244"/>
        <end position="261"/>
    </location>
</feature>
<evidence type="ECO:0000256" key="4">
    <source>
        <dbReference type="ARBA" id="ARBA00022692"/>
    </source>
</evidence>
<dbReference type="PANTHER" id="PTHR48086:SF7">
    <property type="entry name" value="SODIUM-SOLUTE SYMPORTER-RELATED"/>
    <property type="match status" value="1"/>
</dbReference>
<dbReference type="CDD" id="cd11474">
    <property type="entry name" value="SLC5sbd_CHT"/>
    <property type="match status" value="1"/>
</dbReference>
<dbReference type="InterPro" id="IPR038377">
    <property type="entry name" value="Na/Glc_symporter_sf"/>
</dbReference>
<feature type="transmembrane region" description="Helical" evidence="9">
    <location>
        <begin position="325"/>
        <end position="343"/>
    </location>
</feature>
<evidence type="ECO:0000256" key="6">
    <source>
        <dbReference type="ARBA" id="ARBA00023136"/>
    </source>
</evidence>
<evidence type="ECO:0000256" key="9">
    <source>
        <dbReference type="SAM" id="Phobius"/>
    </source>
</evidence>
<dbReference type="EMBL" id="DF967972">
    <property type="protein sequence ID" value="GAP15821.1"/>
    <property type="molecule type" value="Genomic_DNA"/>
</dbReference>
<dbReference type="Proteomes" id="UP000055060">
    <property type="component" value="Unassembled WGS sequence"/>
</dbReference>
<evidence type="ECO:0000256" key="1">
    <source>
        <dbReference type="ARBA" id="ARBA00004141"/>
    </source>
</evidence>
<keyword evidence="6 9" id="KW-0472">Membrane</keyword>
<name>A0A0S7BJ87_9CHLR</name>
<dbReference type="GO" id="GO:0005886">
    <property type="term" value="C:plasma membrane"/>
    <property type="evidence" value="ECO:0007669"/>
    <property type="project" value="TreeGrafter"/>
</dbReference>
<evidence type="ECO:0000313" key="11">
    <source>
        <dbReference type="Proteomes" id="UP000055060"/>
    </source>
</evidence>
<dbReference type="Pfam" id="PF00474">
    <property type="entry name" value="SSF"/>
    <property type="match status" value="1"/>
</dbReference>
<keyword evidence="11" id="KW-1185">Reference proteome</keyword>
<dbReference type="InterPro" id="IPR050277">
    <property type="entry name" value="Sodium:Solute_Symporter"/>
</dbReference>
<evidence type="ECO:0000256" key="3">
    <source>
        <dbReference type="ARBA" id="ARBA00022448"/>
    </source>
</evidence>
<reference evidence="10" key="1">
    <citation type="submission" date="2015-07" db="EMBL/GenBank/DDBJ databases">
        <title>Draft Genome Sequences of Anaerolinea thermolimosa IMO-1, Bellilinea caldifistulae GOMI-1, Leptolinea tardivitalis YMTK-2, Levilinea saccharolytica KIBI-1,Longilinea arvoryzae KOME-1, Previously Described as Members of the Anaerolineaceae (Chloroflexi).</title>
        <authorList>
            <person name="Sekiguchi Y."/>
            <person name="Ohashi A."/>
            <person name="Matsuura N."/>
            <person name="Tourlousse M.D."/>
        </authorList>
    </citation>
    <scope>NUCLEOTIDE SEQUENCE [LARGE SCALE GENOMIC DNA]</scope>
    <source>
        <strain evidence="10">KOME-1</strain>
    </source>
</reference>
<proteinExistence type="inferred from homology"/>
<protein>
    <submittedName>
        <fullName evidence="10">Na+/proline symporter</fullName>
    </submittedName>
</protein>
<keyword evidence="5 9" id="KW-1133">Transmembrane helix</keyword>
<dbReference type="PROSITE" id="PS50283">
    <property type="entry name" value="NA_SOLUT_SYMP_3"/>
    <property type="match status" value="1"/>
</dbReference>
<comment type="similarity">
    <text evidence="2 7">Belongs to the sodium:solute symporter (SSF) (TC 2.A.21) family.</text>
</comment>
<dbReference type="AlphaFoldDB" id="A0A0S7BJ87"/>
<dbReference type="InterPro" id="IPR001734">
    <property type="entry name" value="Na/solute_symporter"/>
</dbReference>
<accession>A0A0S7BJ87</accession>
<dbReference type="STRING" id="360412.LARV_03614"/>
<evidence type="ECO:0000256" key="7">
    <source>
        <dbReference type="RuleBase" id="RU362091"/>
    </source>
</evidence>
<feature type="region of interest" description="Disordered" evidence="8">
    <location>
        <begin position="532"/>
        <end position="558"/>
    </location>
</feature>
<organism evidence="10">
    <name type="scientific">Longilinea arvoryzae</name>
    <dbReference type="NCBI Taxonomy" id="360412"/>
    <lineage>
        <taxon>Bacteria</taxon>
        <taxon>Bacillati</taxon>
        <taxon>Chloroflexota</taxon>
        <taxon>Anaerolineae</taxon>
        <taxon>Anaerolineales</taxon>
        <taxon>Anaerolineaceae</taxon>
        <taxon>Longilinea</taxon>
    </lineage>
</organism>
<feature type="transmembrane region" description="Helical" evidence="9">
    <location>
        <begin position="403"/>
        <end position="424"/>
    </location>
</feature>
<feature type="transmembrane region" description="Helical" evidence="9">
    <location>
        <begin position="6"/>
        <end position="25"/>
    </location>
</feature>
<sequence length="558" mass="60605">MGLPQSEVTIIVVLIVVFFAVRLLIGYLASRKVNNTTDYIVAGRRLPIYLTGASIMATWFAAETLMGASSTAYQYGFQGVVFDPFGAALCLLLSGFFFIRLMRRGRYLTIIDFFERRFGKRMALAGAVIQMITYFGWTAAQIVAGGNIVHALFGWPVAAGMLLVTTIVISYTMMGGMWADTLLDFIQMFLTAGGITLIFVGVLRAVGGWEGLFANGGSLYVSKPFTLMPIQGEGYLGYQGGLGWTYWLGAWMALGLGSIAAQDLMQRSMSARNESTAVHGTYLASILYLGFGVLSPLIGIAMFAMNPGIAPGDSEFLLVTAATDHLTPVLAGVFIAALCSALMSTSDSSILAGASVFTENILPYFSQKKLDDRAQLRWTRFMVLVIGLMSLAMALWAQTIYKLSVFAWTIILVGLFAPFAFGMYWKKTNQWGALAGFAGGWIAWMISLPILYPTTLAINAGDTELAIWDATYIGSVPAFFVSVVLVVAVSLATQKVEVPKPLADVDGRSMEFRDRLGILPLKDALRKLRSDELEKEEGIEPELEPEPGLAEESVQPGD</sequence>
<evidence type="ECO:0000256" key="8">
    <source>
        <dbReference type="SAM" id="MobiDB-lite"/>
    </source>
</evidence>
<feature type="transmembrane region" description="Helical" evidence="9">
    <location>
        <begin position="185"/>
        <end position="206"/>
    </location>
</feature>
<evidence type="ECO:0000256" key="5">
    <source>
        <dbReference type="ARBA" id="ARBA00022989"/>
    </source>
</evidence>
<dbReference type="Gene3D" id="1.20.1730.10">
    <property type="entry name" value="Sodium/glucose cotransporter"/>
    <property type="match status" value="1"/>
</dbReference>
<feature type="transmembrane region" description="Helical" evidence="9">
    <location>
        <begin position="378"/>
        <end position="397"/>
    </location>
</feature>